<reference evidence="1" key="2">
    <citation type="submission" date="2012-09" db="EMBL/GenBank/DDBJ databases">
        <title>The complete sequence of Psychroflexus torquis an extreme psychrophile from sea-ice that is stimulated by light.</title>
        <authorList>
            <person name="Feng S."/>
            <person name="Powell S.M."/>
            <person name="Bowman J.P."/>
        </authorList>
    </citation>
    <scope>NUCLEOTIDE SEQUENCE [LARGE SCALE GENOMIC DNA]</scope>
    <source>
        <strain evidence="1">ATCC 700755</strain>
    </source>
</reference>
<reference evidence="1" key="1">
    <citation type="submission" date="2006-03" db="EMBL/GenBank/DDBJ databases">
        <authorList>
            <person name="Bowman J."/>
            <person name="Ferriera S."/>
            <person name="Johnson J."/>
            <person name="Kravitz S."/>
            <person name="Halpern A."/>
            <person name="Remington K."/>
            <person name="Beeson K."/>
            <person name="Tran B."/>
            <person name="Rogers Y.-H."/>
            <person name="Friedman R."/>
            <person name="Venter J.C."/>
        </authorList>
    </citation>
    <scope>NUCLEOTIDE SEQUENCE [LARGE SCALE GENOMIC DNA]</scope>
    <source>
        <strain evidence="1">ATCC 700755</strain>
    </source>
</reference>
<dbReference type="Proteomes" id="UP000008514">
    <property type="component" value="Chromosome"/>
</dbReference>
<dbReference type="RefSeq" id="WP_015022985.1">
    <property type="nucleotide sequence ID" value="NC_018721.1"/>
</dbReference>
<dbReference type="EMBL" id="CP003879">
    <property type="protein sequence ID" value="AFU67367.1"/>
    <property type="molecule type" value="Genomic_DNA"/>
</dbReference>
<dbReference type="HOGENOM" id="CLU_2481032_0_0_10"/>
<evidence type="ECO:0000313" key="2">
    <source>
        <dbReference type="Proteomes" id="UP000008514"/>
    </source>
</evidence>
<proteinExistence type="predicted"/>
<sequence>MRLIYFILALSLFTSQVDDYTIDVTEVNLTIEVEERKVFNEEDIFINSFLNPNFKFLFIKNRKFKFCLLSFDQIHLELKLIPPDVLS</sequence>
<dbReference type="eggNOG" id="ENOG5032IEM">
    <property type="taxonomic scope" value="Bacteria"/>
</dbReference>
<dbReference type="OrthoDB" id="1449025at2"/>
<organism evidence="1 2">
    <name type="scientific">Psychroflexus torquis (strain ATCC 700755 / CIP 106069 / ACAM 623)</name>
    <dbReference type="NCBI Taxonomy" id="313595"/>
    <lineage>
        <taxon>Bacteria</taxon>
        <taxon>Pseudomonadati</taxon>
        <taxon>Bacteroidota</taxon>
        <taxon>Flavobacteriia</taxon>
        <taxon>Flavobacteriales</taxon>
        <taxon>Flavobacteriaceae</taxon>
        <taxon>Psychroflexus</taxon>
    </lineage>
</organism>
<name>K4I9R6_PSYTT</name>
<dbReference type="STRING" id="313595.P700755_000332"/>
<dbReference type="KEGG" id="ptq:P700755_000332"/>
<accession>K4I9R6</accession>
<evidence type="ECO:0000313" key="1">
    <source>
        <dbReference type="EMBL" id="AFU67367.1"/>
    </source>
</evidence>
<protein>
    <submittedName>
        <fullName evidence="1">Uncharacterized protein</fullName>
    </submittedName>
</protein>
<gene>
    <name evidence="1" type="ordered locus">P700755_000332</name>
</gene>
<keyword evidence="2" id="KW-1185">Reference proteome</keyword>
<dbReference type="AlphaFoldDB" id="K4I9R6"/>